<reference evidence="3 4" key="1">
    <citation type="journal article" date="2020" name="IScience">
        <title>Genome Sequencing of the Endangered Kingdonia uniflora (Circaeasteraceae, Ranunculales) Reveals Potential Mechanisms of Evolutionary Specialization.</title>
        <authorList>
            <person name="Sun Y."/>
            <person name="Deng T."/>
            <person name="Zhang A."/>
            <person name="Moore M.J."/>
            <person name="Landis J.B."/>
            <person name="Lin N."/>
            <person name="Zhang H."/>
            <person name="Zhang X."/>
            <person name="Huang J."/>
            <person name="Zhang X."/>
            <person name="Sun H."/>
            <person name="Wang H."/>
        </authorList>
    </citation>
    <scope>NUCLEOTIDE SEQUENCE [LARGE SCALE GENOMIC DNA]</scope>
    <source>
        <strain evidence="3">TB1705</strain>
        <tissue evidence="3">Leaf</tissue>
    </source>
</reference>
<feature type="compositionally biased region" description="Low complexity" evidence="1">
    <location>
        <begin position="79"/>
        <end position="99"/>
    </location>
</feature>
<dbReference type="PANTHER" id="PTHR33177:SF24">
    <property type="entry name" value="FILAMENTOUS HEMAGGLUTININ TRANSPORTER"/>
    <property type="match status" value="1"/>
</dbReference>
<feature type="compositionally biased region" description="Low complexity" evidence="1">
    <location>
        <begin position="170"/>
        <end position="184"/>
    </location>
</feature>
<dbReference type="InterPro" id="IPR056440">
    <property type="entry name" value="Zn-ribbon_GIR1"/>
</dbReference>
<feature type="region of interest" description="Disordered" evidence="1">
    <location>
        <begin position="160"/>
        <end position="188"/>
    </location>
</feature>
<evidence type="ECO:0000256" key="1">
    <source>
        <dbReference type="SAM" id="MobiDB-lite"/>
    </source>
</evidence>
<dbReference type="Proteomes" id="UP000541444">
    <property type="component" value="Unassembled WGS sequence"/>
</dbReference>
<dbReference type="EMBL" id="JACGCM010000354">
    <property type="protein sequence ID" value="KAF6173154.1"/>
    <property type="molecule type" value="Genomic_DNA"/>
</dbReference>
<dbReference type="PANTHER" id="PTHR33177">
    <property type="entry name" value="PUTATIVE-RELATED"/>
    <property type="match status" value="1"/>
</dbReference>
<organism evidence="3 4">
    <name type="scientific">Kingdonia uniflora</name>
    <dbReference type="NCBI Taxonomy" id="39325"/>
    <lineage>
        <taxon>Eukaryota</taxon>
        <taxon>Viridiplantae</taxon>
        <taxon>Streptophyta</taxon>
        <taxon>Embryophyta</taxon>
        <taxon>Tracheophyta</taxon>
        <taxon>Spermatophyta</taxon>
        <taxon>Magnoliopsida</taxon>
        <taxon>Ranunculales</taxon>
        <taxon>Circaeasteraceae</taxon>
        <taxon>Kingdonia</taxon>
    </lineage>
</organism>
<sequence length="265" mass="29261">MATDISCQHGGGEEVRMKKSFITMDLLGECCSKVESKELDLKVPVGWVNYLDINFANPVFVYFVKQAQSGEMYLKRCGSSSPMSSSSTSSDSQQQQLKQNHQRVILELQDLNYPPLTTISAASRLEEKNNLLELKKPISSYGYPCTLDNVKSALERVEKESTLTKKRSKSPPLSIGGSSTSSSTFVKEEGEEKRTLALSLSSSWSPSSTPQSMMLATGCPKCLLYVLISSSNPKCPRCHSIVPSPVAFKKPRIDLNISVRNIDYN</sequence>
<evidence type="ECO:0000313" key="4">
    <source>
        <dbReference type="Proteomes" id="UP000541444"/>
    </source>
</evidence>
<evidence type="ECO:0000259" key="2">
    <source>
        <dbReference type="Pfam" id="PF24747"/>
    </source>
</evidence>
<dbReference type="InterPro" id="IPR055281">
    <property type="entry name" value="GIR1-2/SIED1"/>
</dbReference>
<evidence type="ECO:0000313" key="3">
    <source>
        <dbReference type="EMBL" id="KAF6173154.1"/>
    </source>
</evidence>
<gene>
    <name evidence="3" type="ORF">GIB67_028452</name>
</gene>
<comment type="caution">
    <text evidence="3">The sequence shown here is derived from an EMBL/GenBank/DDBJ whole genome shotgun (WGS) entry which is preliminary data.</text>
</comment>
<dbReference type="OrthoDB" id="1929178at2759"/>
<dbReference type="AlphaFoldDB" id="A0A7J7P1U0"/>
<proteinExistence type="predicted"/>
<dbReference type="Pfam" id="PF24747">
    <property type="entry name" value="Zn-ribbon_GIR1"/>
    <property type="match status" value="1"/>
</dbReference>
<feature type="region of interest" description="Disordered" evidence="1">
    <location>
        <begin position="78"/>
        <end position="99"/>
    </location>
</feature>
<accession>A0A7J7P1U0</accession>
<protein>
    <recommendedName>
        <fullName evidence="2">GIR1-like zinc ribbon domain-containing protein</fullName>
    </recommendedName>
</protein>
<feature type="domain" description="GIR1-like zinc ribbon" evidence="2">
    <location>
        <begin position="212"/>
        <end position="242"/>
    </location>
</feature>
<name>A0A7J7P1U0_9MAGN</name>
<keyword evidence="4" id="KW-1185">Reference proteome</keyword>